<dbReference type="Proteomes" id="UP000245712">
    <property type="component" value="Unassembled WGS sequence"/>
</dbReference>
<dbReference type="InterPro" id="IPR020904">
    <property type="entry name" value="Sc_DH/Rdtase_CS"/>
</dbReference>
<dbReference type="Pfam" id="PF13561">
    <property type="entry name" value="adh_short_C2"/>
    <property type="match status" value="1"/>
</dbReference>
<dbReference type="InterPro" id="IPR002347">
    <property type="entry name" value="SDR_fam"/>
</dbReference>
<accession>A0ABX5K9P2</accession>
<dbReference type="PANTHER" id="PTHR42760:SF133">
    <property type="entry name" value="3-OXOACYL-[ACYL-CARRIER-PROTEIN] REDUCTASE"/>
    <property type="match status" value="1"/>
</dbReference>
<protein>
    <submittedName>
        <fullName evidence="3">NAD(P)-dependent dehydrogenase (Short-subunit alcohol dehydrogenase family)</fullName>
    </submittedName>
</protein>
<keyword evidence="4" id="KW-1185">Reference proteome</keyword>
<comment type="caution">
    <text evidence="3">The sequence shown here is derived from an EMBL/GenBank/DDBJ whole genome shotgun (WGS) entry which is preliminary data.</text>
</comment>
<dbReference type="PRINTS" id="PR00080">
    <property type="entry name" value="SDRFAMILY"/>
</dbReference>
<dbReference type="EMBL" id="QEOB01000028">
    <property type="protein sequence ID" value="PVX71584.1"/>
    <property type="molecule type" value="Genomic_DNA"/>
</dbReference>
<evidence type="ECO:0000256" key="1">
    <source>
        <dbReference type="ARBA" id="ARBA00006484"/>
    </source>
</evidence>
<comment type="similarity">
    <text evidence="1">Belongs to the short-chain dehydrogenases/reductases (SDR) family.</text>
</comment>
<dbReference type="PROSITE" id="PS00061">
    <property type="entry name" value="ADH_SHORT"/>
    <property type="match status" value="1"/>
</dbReference>
<name>A0ABX5K9P2_9BURK</name>
<dbReference type="NCBIfam" id="NF005559">
    <property type="entry name" value="PRK07231.1"/>
    <property type="match status" value="1"/>
</dbReference>
<gene>
    <name evidence="3" type="ORF">C7402_1287</name>
</gene>
<reference evidence="3 4" key="1">
    <citation type="submission" date="2018-05" db="EMBL/GenBank/DDBJ databases">
        <title>Genomic Encyclopedia of Type Strains, Phase IV (KMG-V): Genome sequencing to study the core and pangenomes of soil and plant-associated prokaryotes.</title>
        <authorList>
            <person name="Whitman W."/>
        </authorList>
    </citation>
    <scope>NUCLEOTIDE SEQUENCE [LARGE SCALE GENOMIC DNA]</scope>
    <source>
        <strain evidence="3 4">SCZa-39</strain>
    </source>
</reference>
<organism evidence="3 4">
    <name type="scientific">Paraburkholderia unamae</name>
    <dbReference type="NCBI Taxonomy" id="219649"/>
    <lineage>
        <taxon>Bacteria</taxon>
        <taxon>Pseudomonadati</taxon>
        <taxon>Pseudomonadota</taxon>
        <taxon>Betaproteobacteria</taxon>
        <taxon>Burkholderiales</taxon>
        <taxon>Burkholderiaceae</taxon>
        <taxon>Paraburkholderia</taxon>
    </lineage>
</organism>
<keyword evidence="2" id="KW-0560">Oxidoreductase</keyword>
<dbReference type="RefSeq" id="WP_224045334.1">
    <property type="nucleotide sequence ID" value="NZ_CAJZAT010000231.1"/>
</dbReference>
<dbReference type="InterPro" id="IPR036291">
    <property type="entry name" value="NAD(P)-bd_dom_sf"/>
</dbReference>
<dbReference type="PANTHER" id="PTHR42760">
    <property type="entry name" value="SHORT-CHAIN DEHYDROGENASES/REDUCTASES FAMILY MEMBER"/>
    <property type="match status" value="1"/>
</dbReference>
<evidence type="ECO:0000313" key="4">
    <source>
        <dbReference type="Proteomes" id="UP000245712"/>
    </source>
</evidence>
<evidence type="ECO:0000313" key="3">
    <source>
        <dbReference type="EMBL" id="PVX71584.1"/>
    </source>
</evidence>
<dbReference type="SUPFAM" id="SSF51735">
    <property type="entry name" value="NAD(P)-binding Rossmann-fold domains"/>
    <property type="match status" value="1"/>
</dbReference>
<proteinExistence type="inferred from homology"/>
<sequence>MMRFKDQIVVVTGAARGIGLAAAQQFAREGAHVFVNDLDGDALEEAVSMVRSEGGSAQGLPADASDEANVSAQVEKVVATHGHIDVLVNNAGIMMRHAAHELTPQTWRRAMSINLDGCFYWAHAVARASMIPRRRGAIVNVASLAGLVAIPNGAAYVASKHGVVGLTKALAIDWGRYNIRVNAVCPGMTWTDLFKADRERNPAMFVERERRIPLGHAAQPEEQAHAIAFLASPQASSVHGLIMNVDGGNLAFASGSSLPAHS</sequence>
<dbReference type="PRINTS" id="PR00081">
    <property type="entry name" value="GDHRDH"/>
</dbReference>
<dbReference type="CDD" id="cd05233">
    <property type="entry name" value="SDR_c"/>
    <property type="match status" value="1"/>
</dbReference>
<dbReference type="Gene3D" id="3.40.50.720">
    <property type="entry name" value="NAD(P)-binding Rossmann-like Domain"/>
    <property type="match status" value="1"/>
</dbReference>
<evidence type="ECO:0000256" key="2">
    <source>
        <dbReference type="ARBA" id="ARBA00023002"/>
    </source>
</evidence>